<feature type="domain" description="Aldehyde dehydrogenase" evidence="6">
    <location>
        <begin position="12"/>
        <end position="462"/>
    </location>
</feature>
<dbReference type="EMBL" id="NCEQ01000021">
    <property type="protein sequence ID" value="OYX54737.1"/>
    <property type="molecule type" value="Genomic_DNA"/>
</dbReference>
<keyword evidence="1" id="KW-0056">Arginine metabolism</keyword>
<dbReference type="PROSITE" id="PS00070">
    <property type="entry name" value="ALDEHYDE_DEHYDR_CYS"/>
    <property type="match status" value="1"/>
</dbReference>
<sequence>MSDGKLYLNGAWVEGAGDGFASFDPATEARVWRGNEASGAQVGAAVEAARAAFPDWADRPRDERIAAMKRYQAALKARAPGFAEAISRETGKALWETTAELGSMAGKVDLSIRAYDERTGERTAETAFGTATLRHRPHGVAAVLGPFNFPGHLPNGHIVPALLAGDTVVFKPSEETPHTGQLMAECLQEADLPKGVFNLVQGGREVGAALLDQPIDALMFTGSGAAGAHFRKKFADDPHVILALELGGNNPLVVWDAADAEAVAGIVVQSAFVTTGQRCSCARRLIVPEGAQGDAIVEAVNALVERLIFAPWDSTPEPYAGPLISQRAAEQALAALQQRIDSGARVIRASGPVDNLPGAFVRPAIIDVTGVDVPDEEMFAPFLSVTRVASFEAAIAAANATRYGLSAGLVSDDPAHWDRFIRRIRAGVVNFNRPTTGAAGDMPFGGLGASGNHRPSAYYAADYCAYPVASFEAGAVKTIEGEIRGLR</sequence>
<dbReference type="InterPro" id="IPR016162">
    <property type="entry name" value="Ald_DH_N"/>
</dbReference>
<evidence type="ECO:0000313" key="7">
    <source>
        <dbReference type="EMBL" id="OYX54737.1"/>
    </source>
</evidence>
<evidence type="ECO:0000313" key="8">
    <source>
        <dbReference type="Proteomes" id="UP000216147"/>
    </source>
</evidence>
<evidence type="ECO:0000256" key="1">
    <source>
        <dbReference type="ARBA" id="ARBA00022503"/>
    </source>
</evidence>
<dbReference type="CDD" id="cd07095">
    <property type="entry name" value="ALDH_SGSD_AstD"/>
    <property type="match status" value="1"/>
</dbReference>
<comment type="caution">
    <text evidence="7">The sequence shown here is derived from an EMBL/GenBank/DDBJ whole genome shotgun (WGS) entry which is preliminary data.</text>
</comment>
<dbReference type="FunFam" id="3.40.605.10:FF:000010">
    <property type="entry name" value="N-succinylglutamate 5-semialdehyde dehydrogenase"/>
    <property type="match status" value="1"/>
</dbReference>
<dbReference type="PANTHER" id="PTHR11699">
    <property type="entry name" value="ALDEHYDE DEHYDROGENASE-RELATED"/>
    <property type="match status" value="1"/>
</dbReference>
<dbReference type="Gene3D" id="3.40.309.10">
    <property type="entry name" value="Aldehyde Dehydrogenase, Chain A, domain 2"/>
    <property type="match status" value="1"/>
</dbReference>
<keyword evidence="3" id="KW-0520">NAD</keyword>
<dbReference type="InterPro" id="IPR015590">
    <property type="entry name" value="Aldehyde_DH_dom"/>
</dbReference>
<evidence type="ECO:0000256" key="2">
    <source>
        <dbReference type="ARBA" id="ARBA00023002"/>
    </source>
</evidence>
<feature type="active site" evidence="4">
    <location>
        <position position="245"/>
    </location>
</feature>
<dbReference type="PROSITE" id="PS00687">
    <property type="entry name" value="ALDEHYDE_DEHYDR_GLU"/>
    <property type="match status" value="1"/>
</dbReference>
<dbReference type="SUPFAM" id="SSF53720">
    <property type="entry name" value="ALDH-like"/>
    <property type="match status" value="1"/>
</dbReference>
<reference evidence="7 8" key="1">
    <citation type="submission" date="2017-03" db="EMBL/GenBank/DDBJ databases">
        <title>Lifting the veil on microbial sulfur biogeochemistry in mining wastewaters.</title>
        <authorList>
            <person name="Kantor R.S."/>
            <person name="Colenbrander Nelson T."/>
            <person name="Marshall S."/>
            <person name="Bennett D."/>
            <person name="Apte S."/>
            <person name="Camacho D."/>
            <person name="Thomas B.C."/>
            <person name="Warren L.A."/>
            <person name="Banfield J.F."/>
        </authorList>
    </citation>
    <scope>NUCLEOTIDE SEQUENCE [LARGE SCALE GENOMIC DNA]</scope>
    <source>
        <strain evidence="7">32-68-21</strain>
    </source>
</reference>
<keyword evidence="2 5" id="KW-0560">Oxidoreductase</keyword>
<dbReference type="GO" id="GO:0006527">
    <property type="term" value="P:L-arginine catabolic process"/>
    <property type="evidence" value="ECO:0007669"/>
    <property type="project" value="InterPro"/>
</dbReference>
<evidence type="ECO:0000256" key="4">
    <source>
        <dbReference type="PROSITE-ProRule" id="PRU10007"/>
    </source>
</evidence>
<dbReference type="GO" id="GO:0043824">
    <property type="term" value="F:succinylglutamate-semialdehyde dehydrogenase activity"/>
    <property type="evidence" value="ECO:0007669"/>
    <property type="project" value="InterPro"/>
</dbReference>
<evidence type="ECO:0000256" key="5">
    <source>
        <dbReference type="RuleBase" id="RU003345"/>
    </source>
</evidence>
<organism evidence="7 8">
    <name type="scientific">Brevundimonas subvibrioides</name>
    <dbReference type="NCBI Taxonomy" id="74313"/>
    <lineage>
        <taxon>Bacteria</taxon>
        <taxon>Pseudomonadati</taxon>
        <taxon>Pseudomonadota</taxon>
        <taxon>Alphaproteobacteria</taxon>
        <taxon>Caulobacterales</taxon>
        <taxon>Caulobacteraceae</taxon>
        <taxon>Brevundimonas</taxon>
    </lineage>
</organism>
<proteinExistence type="inferred from homology"/>
<dbReference type="Proteomes" id="UP000216147">
    <property type="component" value="Unassembled WGS sequence"/>
</dbReference>
<dbReference type="Gene3D" id="3.40.605.10">
    <property type="entry name" value="Aldehyde Dehydrogenase, Chain A, domain 1"/>
    <property type="match status" value="1"/>
</dbReference>
<dbReference type="InterPro" id="IPR016160">
    <property type="entry name" value="Ald_DH_CS_CYS"/>
</dbReference>
<dbReference type="InterPro" id="IPR016161">
    <property type="entry name" value="Ald_DH/histidinol_DH"/>
</dbReference>
<protein>
    <submittedName>
        <fullName evidence="7">Succinylglutamate-semialdehyde dehydrogenase</fullName>
    </submittedName>
</protein>
<comment type="similarity">
    <text evidence="5">Belongs to the aldehyde dehydrogenase family.</text>
</comment>
<dbReference type="InterPro" id="IPR016163">
    <property type="entry name" value="Ald_DH_C"/>
</dbReference>
<dbReference type="InterPro" id="IPR029510">
    <property type="entry name" value="Ald_DH_CS_GLU"/>
</dbReference>
<dbReference type="AlphaFoldDB" id="A0A258HDN5"/>
<dbReference type="InterPro" id="IPR017649">
    <property type="entry name" value="SuccinylGlu_semiald_DH_AstD"/>
</dbReference>
<name>A0A258HDN5_9CAUL</name>
<dbReference type="NCBIfam" id="TIGR03240">
    <property type="entry name" value="arg_catab_astD"/>
    <property type="match status" value="1"/>
</dbReference>
<gene>
    <name evidence="7" type="ORF">B7Y86_15545</name>
</gene>
<accession>A0A258HDN5</accession>
<dbReference type="Pfam" id="PF00171">
    <property type="entry name" value="Aldedh"/>
    <property type="match status" value="1"/>
</dbReference>
<dbReference type="NCBIfam" id="NF006992">
    <property type="entry name" value="PRK09457.1"/>
    <property type="match status" value="1"/>
</dbReference>
<evidence type="ECO:0000259" key="6">
    <source>
        <dbReference type="Pfam" id="PF00171"/>
    </source>
</evidence>
<evidence type="ECO:0000256" key="3">
    <source>
        <dbReference type="ARBA" id="ARBA00023027"/>
    </source>
</evidence>